<feature type="compositionally biased region" description="Polar residues" evidence="1">
    <location>
        <begin position="1"/>
        <end position="16"/>
    </location>
</feature>
<dbReference type="Proteomes" id="UP001412067">
    <property type="component" value="Unassembled WGS sequence"/>
</dbReference>
<feature type="compositionally biased region" description="Polar residues" evidence="1">
    <location>
        <begin position="75"/>
        <end position="99"/>
    </location>
</feature>
<feature type="compositionally biased region" description="Basic and acidic residues" evidence="1">
    <location>
        <begin position="35"/>
        <end position="44"/>
    </location>
</feature>
<protein>
    <submittedName>
        <fullName evidence="2">Uncharacterized protein</fullName>
    </submittedName>
</protein>
<feature type="compositionally biased region" description="Basic residues" evidence="1">
    <location>
        <begin position="63"/>
        <end position="74"/>
    </location>
</feature>
<dbReference type="EMBL" id="JBBWWR010000008">
    <property type="protein sequence ID" value="KAK8962639.1"/>
    <property type="molecule type" value="Genomic_DNA"/>
</dbReference>
<accession>A0ABR2MEP8</accession>
<keyword evidence="3" id="KW-1185">Reference proteome</keyword>
<reference evidence="2 3" key="1">
    <citation type="journal article" date="2022" name="Nat. Plants">
        <title>Genomes of leafy and leafless Platanthera orchids illuminate the evolution of mycoheterotrophy.</title>
        <authorList>
            <person name="Li M.H."/>
            <person name="Liu K.W."/>
            <person name="Li Z."/>
            <person name="Lu H.C."/>
            <person name="Ye Q.L."/>
            <person name="Zhang D."/>
            <person name="Wang J.Y."/>
            <person name="Li Y.F."/>
            <person name="Zhong Z.M."/>
            <person name="Liu X."/>
            <person name="Yu X."/>
            <person name="Liu D.K."/>
            <person name="Tu X.D."/>
            <person name="Liu B."/>
            <person name="Hao Y."/>
            <person name="Liao X.Y."/>
            <person name="Jiang Y.T."/>
            <person name="Sun W.H."/>
            <person name="Chen J."/>
            <person name="Chen Y.Q."/>
            <person name="Ai Y."/>
            <person name="Zhai J.W."/>
            <person name="Wu S.S."/>
            <person name="Zhou Z."/>
            <person name="Hsiao Y.Y."/>
            <person name="Wu W.L."/>
            <person name="Chen Y.Y."/>
            <person name="Lin Y.F."/>
            <person name="Hsu J.L."/>
            <person name="Li C.Y."/>
            <person name="Wang Z.W."/>
            <person name="Zhao X."/>
            <person name="Zhong W.Y."/>
            <person name="Ma X.K."/>
            <person name="Ma L."/>
            <person name="Huang J."/>
            <person name="Chen G.Z."/>
            <person name="Huang M.Z."/>
            <person name="Huang L."/>
            <person name="Peng D.H."/>
            <person name="Luo Y.B."/>
            <person name="Zou S.Q."/>
            <person name="Chen S.P."/>
            <person name="Lan S."/>
            <person name="Tsai W.C."/>
            <person name="Van de Peer Y."/>
            <person name="Liu Z.J."/>
        </authorList>
    </citation>
    <scope>NUCLEOTIDE SEQUENCE [LARGE SCALE GENOMIC DNA]</scope>
    <source>
        <strain evidence="2">Lor288</strain>
    </source>
</reference>
<sequence length="108" mass="12248">MKAHNQISTMRNNRNLQPEIPRKVEPGRPPSLDPDGGRTIKQRQDFAPFSISGGSDQPVFAFRSKHWRSAKPQKQRNNLQRLSSASYSRSNTPTTSSQAIEFLPFPNQ</sequence>
<evidence type="ECO:0000313" key="2">
    <source>
        <dbReference type="EMBL" id="KAK8962639.1"/>
    </source>
</evidence>
<evidence type="ECO:0000256" key="1">
    <source>
        <dbReference type="SAM" id="MobiDB-lite"/>
    </source>
</evidence>
<evidence type="ECO:0000313" key="3">
    <source>
        <dbReference type="Proteomes" id="UP001412067"/>
    </source>
</evidence>
<gene>
    <name evidence="2" type="ORF">KSP40_PGU021508</name>
</gene>
<comment type="caution">
    <text evidence="2">The sequence shown here is derived from an EMBL/GenBank/DDBJ whole genome shotgun (WGS) entry which is preliminary data.</text>
</comment>
<proteinExistence type="predicted"/>
<name>A0ABR2MEP8_9ASPA</name>
<organism evidence="2 3">
    <name type="scientific">Platanthera guangdongensis</name>
    <dbReference type="NCBI Taxonomy" id="2320717"/>
    <lineage>
        <taxon>Eukaryota</taxon>
        <taxon>Viridiplantae</taxon>
        <taxon>Streptophyta</taxon>
        <taxon>Embryophyta</taxon>
        <taxon>Tracheophyta</taxon>
        <taxon>Spermatophyta</taxon>
        <taxon>Magnoliopsida</taxon>
        <taxon>Liliopsida</taxon>
        <taxon>Asparagales</taxon>
        <taxon>Orchidaceae</taxon>
        <taxon>Orchidoideae</taxon>
        <taxon>Orchideae</taxon>
        <taxon>Orchidinae</taxon>
        <taxon>Platanthera</taxon>
    </lineage>
</organism>
<feature type="region of interest" description="Disordered" evidence="1">
    <location>
        <begin position="1"/>
        <end position="108"/>
    </location>
</feature>